<dbReference type="AlphaFoldDB" id="A0A1U9K5W4"/>
<gene>
    <name evidence="1" type="ORF">B0W44_06330</name>
</gene>
<dbReference type="KEGG" id="ntr:B0W44_06330"/>
<evidence type="ECO:0000313" key="1">
    <source>
        <dbReference type="EMBL" id="AQS55459.1"/>
    </source>
</evidence>
<dbReference type="Proteomes" id="UP000188603">
    <property type="component" value="Chromosome"/>
</dbReference>
<dbReference type="OrthoDB" id="2989972at2"/>
<evidence type="ECO:0000313" key="2">
    <source>
        <dbReference type="Proteomes" id="UP000188603"/>
    </source>
</evidence>
<dbReference type="EMBL" id="CP019699">
    <property type="protein sequence ID" value="AQS55459.1"/>
    <property type="molecule type" value="Genomic_DNA"/>
</dbReference>
<sequence>MSAFRRFFTGVTDTGEHVKEEHLRTRYYRGEQKKVCQEVVQFAREATDVQLVHVNENRGEVMMEYRDPLGLKHDIVVTVYAITPVQSAVDLHVALRSRFVDFGFNPKLVARVYHYLDRKLTPLERA</sequence>
<organism evidence="1 2">
    <name type="scientific">Novibacillus thermophilus</name>
    <dbReference type="NCBI Taxonomy" id="1471761"/>
    <lineage>
        <taxon>Bacteria</taxon>
        <taxon>Bacillati</taxon>
        <taxon>Bacillota</taxon>
        <taxon>Bacilli</taxon>
        <taxon>Bacillales</taxon>
        <taxon>Thermoactinomycetaceae</taxon>
        <taxon>Novibacillus</taxon>
    </lineage>
</organism>
<evidence type="ECO:0008006" key="3">
    <source>
        <dbReference type="Google" id="ProtNLM"/>
    </source>
</evidence>
<keyword evidence="2" id="KW-1185">Reference proteome</keyword>
<name>A0A1U9K5W4_9BACL</name>
<reference evidence="1 2" key="1">
    <citation type="journal article" date="2015" name="Int. J. Syst. Evol. Microbiol.">
        <title>Novibacillus thermophilus gen. nov., sp. nov., a Gram-staining-negative and moderately thermophilic member of the family Thermoactinomycetaceae.</title>
        <authorList>
            <person name="Yang G."/>
            <person name="Chen J."/>
            <person name="Zhou S."/>
        </authorList>
    </citation>
    <scope>NUCLEOTIDE SEQUENCE [LARGE SCALE GENOMIC DNA]</scope>
    <source>
        <strain evidence="1 2">SG-1</strain>
    </source>
</reference>
<dbReference type="RefSeq" id="WP_077719317.1">
    <property type="nucleotide sequence ID" value="NZ_CP019699.1"/>
</dbReference>
<dbReference type="STRING" id="1471761.B0W44_06330"/>
<proteinExistence type="predicted"/>
<protein>
    <recommendedName>
        <fullName evidence="3">Cytosolic protein</fullName>
    </recommendedName>
</protein>
<accession>A0A1U9K5W4</accession>